<feature type="domain" description="ABC transporter" evidence="14">
    <location>
        <begin position="1163"/>
        <end position="1398"/>
    </location>
</feature>
<dbReference type="InterPro" id="IPR049172">
    <property type="entry name" value="DUF6857_pln"/>
</dbReference>
<feature type="compositionally biased region" description="Polar residues" evidence="12">
    <location>
        <begin position="1436"/>
        <end position="1470"/>
    </location>
</feature>
<keyword evidence="10 13" id="KW-0472">Membrane</keyword>
<feature type="domain" description="ABC transmembrane type-1" evidence="15">
    <location>
        <begin position="1075"/>
        <end position="1149"/>
    </location>
</feature>
<feature type="transmembrane region" description="Helical" evidence="13">
    <location>
        <begin position="915"/>
        <end position="944"/>
    </location>
</feature>
<evidence type="ECO:0000256" key="7">
    <source>
        <dbReference type="ARBA" id="ARBA00022840"/>
    </source>
</evidence>
<comment type="similarity">
    <text evidence="2">Belongs to the ABC transporter superfamily. ABCB family. Multidrug resistance exporter (TC 3.A.1.201) subfamily.</text>
</comment>
<feature type="domain" description="ABC transmembrane type-1" evidence="15">
    <location>
        <begin position="917"/>
        <end position="1074"/>
    </location>
</feature>
<evidence type="ECO:0000256" key="5">
    <source>
        <dbReference type="ARBA" id="ARBA00022737"/>
    </source>
</evidence>
<feature type="domain" description="ABC transmembrane type-1" evidence="15">
    <location>
        <begin position="271"/>
        <end position="560"/>
    </location>
</feature>
<feature type="region of interest" description="Disordered" evidence="12">
    <location>
        <begin position="1"/>
        <end position="46"/>
    </location>
</feature>
<dbReference type="InterPro" id="IPR039421">
    <property type="entry name" value="Type_1_exporter"/>
</dbReference>
<evidence type="ECO:0000256" key="3">
    <source>
        <dbReference type="ARBA" id="ARBA00022448"/>
    </source>
</evidence>
<dbReference type="Gene3D" id="1.20.1560.10">
    <property type="entry name" value="ABC transporter type 1, transmembrane domain"/>
    <property type="match status" value="2"/>
</dbReference>
<dbReference type="CDD" id="cd18578">
    <property type="entry name" value="ABC_6TM_Pgp_ABCB1_D2_like"/>
    <property type="match status" value="1"/>
</dbReference>
<dbReference type="PROSITE" id="PS50893">
    <property type="entry name" value="ABC_TRANSPORTER_2"/>
    <property type="match status" value="2"/>
</dbReference>
<evidence type="ECO:0000256" key="13">
    <source>
        <dbReference type="SAM" id="Phobius"/>
    </source>
</evidence>
<dbReference type="Pfam" id="PF00664">
    <property type="entry name" value="ABC_membrane"/>
    <property type="match status" value="3"/>
</dbReference>
<dbReference type="InterPro" id="IPR036640">
    <property type="entry name" value="ABC1_TM_sf"/>
</dbReference>
<protein>
    <submittedName>
        <fullName evidence="16">ABC transporter B family member 19-like</fullName>
    </submittedName>
</protein>
<evidence type="ECO:0000313" key="17">
    <source>
        <dbReference type="Proteomes" id="UP000797356"/>
    </source>
</evidence>
<evidence type="ECO:0000256" key="12">
    <source>
        <dbReference type="SAM" id="MobiDB-lite"/>
    </source>
</evidence>
<dbReference type="SUPFAM" id="SSF90123">
    <property type="entry name" value="ABC transporter transmembrane region"/>
    <property type="match status" value="2"/>
</dbReference>
<keyword evidence="6" id="KW-0547">Nucleotide-binding</keyword>
<dbReference type="CDD" id="cd18577">
    <property type="entry name" value="ABC_6TM_Pgp_ABCB1_D1_like"/>
    <property type="match status" value="1"/>
</dbReference>
<feature type="transmembrane region" description="Helical" evidence="13">
    <location>
        <begin position="396"/>
        <end position="415"/>
    </location>
</feature>
<feature type="region of interest" description="Disordered" evidence="12">
    <location>
        <begin position="1483"/>
        <end position="1519"/>
    </location>
</feature>
<feature type="compositionally biased region" description="Low complexity" evidence="12">
    <location>
        <begin position="24"/>
        <end position="33"/>
    </location>
</feature>
<dbReference type="FunFam" id="3.40.50.300:FF:000479">
    <property type="entry name" value="Multidrug resistance protein 1A"/>
    <property type="match status" value="1"/>
</dbReference>
<feature type="transmembrane region" description="Helical" evidence="13">
    <location>
        <begin position="421"/>
        <end position="442"/>
    </location>
</feature>
<feature type="compositionally biased region" description="Polar residues" evidence="12">
    <location>
        <begin position="1503"/>
        <end position="1518"/>
    </location>
</feature>
<feature type="region of interest" description="Disordered" evidence="12">
    <location>
        <begin position="1381"/>
        <end position="1470"/>
    </location>
</feature>
<organism evidence="16 17">
    <name type="scientific">Cocos nucifera</name>
    <name type="common">Coconut palm</name>
    <dbReference type="NCBI Taxonomy" id="13894"/>
    <lineage>
        <taxon>Eukaryota</taxon>
        <taxon>Viridiplantae</taxon>
        <taxon>Streptophyta</taxon>
        <taxon>Embryophyta</taxon>
        <taxon>Tracheophyta</taxon>
        <taxon>Spermatophyta</taxon>
        <taxon>Magnoliopsida</taxon>
        <taxon>Liliopsida</taxon>
        <taxon>Arecaceae</taxon>
        <taxon>Arecoideae</taxon>
        <taxon>Cocoseae</taxon>
        <taxon>Attaleinae</taxon>
        <taxon>Cocos</taxon>
    </lineage>
</organism>
<dbReference type="InterPro" id="IPR027417">
    <property type="entry name" value="P-loop_NTPase"/>
</dbReference>
<dbReference type="PROSITE" id="PS50929">
    <property type="entry name" value="ABC_TM1F"/>
    <property type="match status" value="3"/>
</dbReference>
<evidence type="ECO:0000256" key="6">
    <source>
        <dbReference type="ARBA" id="ARBA00022741"/>
    </source>
</evidence>
<feature type="compositionally biased region" description="Basic and acidic residues" evidence="12">
    <location>
        <begin position="184"/>
        <end position="204"/>
    </location>
</feature>
<dbReference type="PROSITE" id="PS00211">
    <property type="entry name" value="ABC_TRANSPORTER_1"/>
    <property type="match status" value="2"/>
</dbReference>
<dbReference type="GO" id="GO:0005743">
    <property type="term" value="C:mitochondrial inner membrane"/>
    <property type="evidence" value="ECO:0007669"/>
    <property type="project" value="TreeGrafter"/>
</dbReference>
<comment type="subcellular location">
    <subcellularLocation>
        <location evidence="1">Membrane</location>
        <topology evidence="1">Multi-pass membrane protein</topology>
    </subcellularLocation>
</comment>
<accession>A0A8K0I9F8</accession>
<dbReference type="GO" id="GO:0090374">
    <property type="term" value="P:oligopeptide export from mitochondrion"/>
    <property type="evidence" value="ECO:0007669"/>
    <property type="project" value="TreeGrafter"/>
</dbReference>
<feature type="transmembrane region" description="Helical" evidence="13">
    <location>
        <begin position="267"/>
        <end position="287"/>
    </location>
</feature>
<evidence type="ECO:0000313" key="16">
    <source>
        <dbReference type="EMBL" id="KAG1342589.1"/>
    </source>
</evidence>
<dbReference type="InterPro" id="IPR017871">
    <property type="entry name" value="ABC_transporter-like_CS"/>
</dbReference>
<comment type="caution">
    <text evidence="16">The sequence shown here is derived from an EMBL/GenBank/DDBJ whole genome shotgun (WGS) entry which is preliminary data.</text>
</comment>
<keyword evidence="9 13" id="KW-1133">Transmembrane helix</keyword>
<feature type="compositionally biased region" description="Polar residues" evidence="12">
    <location>
        <begin position="1388"/>
        <end position="1398"/>
    </location>
</feature>
<evidence type="ECO:0000256" key="8">
    <source>
        <dbReference type="ARBA" id="ARBA00022967"/>
    </source>
</evidence>
<keyword evidence="8" id="KW-1278">Translocase</keyword>
<dbReference type="EMBL" id="CM017876">
    <property type="protein sequence ID" value="KAG1342589.1"/>
    <property type="molecule type" value="Genomic_DNA"/>
</dbReference>
<dbReference type="FunFam" id="3.40.50.300:FF:000251">
    <property type="entry name" value="ABC transporter B family member 19"/>
    <property type="match status" value="1"/>
</dbReference>
<dbReference type="Proteomes" id="UP000797356">
    <property type="component" value="Chromosome 5"/>
</dbReference>
<proteinExistence type="inferred from homology"/>
<feature type="domain" description="ABC transporter" evidence="14">
    <location>
        <begin position="595"/>
        <end position="831"/>
    </location>
</feature>
<gene>
    <name evidence="16" type="ORF">COCNU_05G008180</name>
</gene>
<keyword evidence="4 13" id="KW-0812">Transmembrane</keyword>
<evidence type="ECO:0000256" key="4">
    <source>
        <dbReference type="ARBA" id="ARBA00022692"/>
    </source>
</evidence>
<keyword evidence="7" id="KW-0067">ATP-binding</keyword>
<keyword evidence="17" id="KW-1185">Reference proteome</keyword>
<evidence type="ECO:0000256" key="2">
    <source>
        <dbReference type="ARBA" id="ARBA00007577"/>
    </source>
</evidence>
<evidence type="ECO:0000256" key="10">
    <source>
        <dbReference type="ARBA" id="ARBA00023136"/>
    </source>
</evidence>
<dbReference type="SUPFAM" id="SSF52540">
    <property type="entry name" value="P-loop containing nucleoside triphosphate hydrolases"/>
    <property type="match status" value="2"/>
</dbReference>
<dbReference type="GO" id="GO:0005524">
    <property type="term" value="F:ATP binding"/>
    <property type="evidence" value="ECO:0007669"/>
    <property type="project" value="UniProtKB-KW"/>
</dbReference>
<dbReference type="InterPro" id="IPR003593">
    <property type="entry name" value="AAA+_ATPase"/>
</dbReference>
<feature type="transmembrane region" description="Helical" evidence="13">
    <location>
        <begin position="956"/>
        <end position="976"/>
    </location>
</feature>
<evidence type="ECO:0000256" key="11">
    <source>
        <dbReference type="ARBA" id="ARBA00023180"/>
    </source>
</evidence>
<dbReference type="Gene3D" id="3.40.50.300">
    <property type="entry name" value="P-loop containing nucleotide triphosphate hydrolases"/>
    <property type="match status" value="2"/>
</dbReference>
<sequence>MEDFSFTADTSYSRGRSPLHGHHTTPATSTSRSPRPRRRSRCLPAAADDISWQSSVSWQYEPTGWRQPGGFGAAVSPWTPPPTTNRSNRSPAMFGRSAKDYYLSGTSNPLYEHSRQGSRGGRASTIDTSLVSQDELGMVDYGVPELIAPRNSLHSPRTDHTLDHHQHHDHVHDISFSHDYHTDHHYVTPSKSHDHDHVSLSHGDRHGHHSGPTSGDGHGHHVYSYMHEYDDDGYGDEDDDEEEDEDVRVTPPVGLFSLFKYSTTWDLVLILLGCIGALINGGSLPWYSYLFGDFVNKIAFESVNDKAQMMKDVQTICLYMGALAAVVVIGAYMEITCWRIVGERSAQRIRREYLRAVLRQDIGFFDTEVSTGDVMHGISSDVAQIQEVVGEKMAHFVHHVFTFICGYLVGFIKAWKVALVVFSVTPLMMFCGIAYKAVYVGLTAKEEASYRKATNIAQQAISSIRTVLSFVMEDQMAKRYAEWLDKSAPIGMKIGFAKGAGMGVIYLVTYSQWALAFWYGSLLVAKGEIKGGAAIACFFAVNVGGRGLALSLSYFAQFAQGTVAAGRVFEIIDRVPEIDPYGYDGRTPSSVRGRIELKGITFAYPSRPQAPILQDLNLTIPASRTLALVGASGGGKSTIFALIERFYDPDQGSICLDGHDIRTLRLKWLREQIGLVGQEPMLFPTSIIENVMMGKVNATRKEAMAACVAANAHTFISGLPNGYNTQVGDRGTQLSGGQKQRIALARVMIRNPRILLLDEPTSALDPESEAVVQQAIDRISVGRTTVIIAHRLATVRNADTIVVLDCGSIVESGRHQDLMDRAGAYASLVNLATCNNVMNDNKNNNGGDPCRPNPQNKAHHTSLVDQSEYGFSRSKYVKSMQLLEEEEEEKIEKRYPTKQYITSELWGFQRPELPLLAIGFLLGMNAGAILSIFPLLLGLALQLYFDEDTTNMRRDVGYLALGLVGLGVGCIVSMTGQQGFCGWAGTRLTGRVCNLLFRSILRQEPAWFDFEENSAGALVSRLSADCIAFRSMLGDRYSVLLMGFGSAAVGLGICFIIDWRLTLVATAMTPFTLAQEKIVSSFDRALSEPTSKSMRRSQIMGLGLGLSQGAMYGAYTLTLFVGAYLIKKELSNFGDVYKIFLILVLSSFSWNGRMIKGGKLLDVELKRVTFAYPSRPDMMVLTDFSMKVKAGSTVAIVGGSGSGKSTVIWMVQRFYDPDVGRVMVGGVDVREMNVKWLRGECALVGQEPALFGGTIRENIGFGSPKASWAEIEEAAEEAHIHKFISGLPQGYETQVGESGVQLSGGQKQRIAIARAILKRSRILLLDEATSALDVESETYVQEALKKLSKHATTIIVAHRLSTIREAQKIAVVRDVEAGTPVPALVGDNETNTFKSSDLSEGEKESPKRRVSAGLDSIAGGEKVNGNASDVEPQKKIVSSKSKQELKSQNNMKVKQEPSDGSQKESPTLRNQSIAVKVKQEYMEGNQKEASTPTKNSSTKNTSIVKQRTPSNFHSSLSSSKRRVVDSIPWDSLPANLIKTGKGIVRRKNIAFLVAAEAQREATAAAAVVKGLSIFADLRKSATEDNPHVSLTKFFSLHRLIDQPNITIQKDKSFQILKEAPTDKEKLSKKTSLPNSAYVINPPKFSEESYGNEKLEWARGDESRVKKGTRDRAAVHSKESDERIAVTLSLLKDANDWLEQLRNEVGTDAETIDSRSN</sequence>
<dbReference type="GO" id="GO:0015421">
    <property type="term" value="F:ABC-type oligopeptide transporter activity"/>
    <property type="evidence" value="ECO:0007669"/>
    <property type="project" value="TreeGrafter"/>
</dbReference>
<dbReference type="InterPro" id="IPR003439">
    <property type="entry name" value="ABC_transporter-like_ATP-bd"/>
</dbReference>
<keyword evidence="5" id="KW-0677">Repeat</keyword>
<dbReference type="InterPro" id="IPR011527">
    <property type="entry name" value="ABC1_TM_dom"/>
</dbReference>
<feature type="transmembrane region" description="Helical" evidence="13">
    <location>
        <begin position="1102"/>
        <end position="1126"/>
    </location>
</feature>
<evidence type="ECO:0000259" key="14">
    <source>
        <dbReference type="PROSITE" id="PS50893"/>
    </source>
</evidence>
<keyword evidence="11" id="KW-0325">Glycoprotein</keyword>
<dbReference type="PANTHER" id="PTHR43394">
    <property type="entry name" value="ATP-DEPENDENT PERMEASE MDL1, MITOCHONDRIAL"/>
    <property type="match status" value="1"/>
</dbReference>
<feature type="compositionally biased region" description="Low complexity" evidence="12">
    <location>
        <begin position="1490"/>
        <end position="1502"/>
    </location>
</feature>
<evidence type="ECO:0000259" key="15">
    <source>
        <dbReference type="PROSITE" id="PS50929"/>
    </source>
</evidence>
<feature type="transmembrane region" description="Helical" evidence="13">
    <location>
        <begin position="318"/>
        <end position="341"/>
    </location>
</feature>
<feature type="transmembrane region" description="Helical" evidence="13">
    <location>
        <begin position="1039"/>
        <end position="1059"/>
    </location>
</feature>
<dbReference type="Pfam" id="PF21647">
    <property type="entry name" value="DUF6857"/>
    <property type="match status" value="1"/>
</dbReference>
<reference evidence="16" key="2">
    <citation type="submission" date="2019-07" db="EMBL/GenBank/DDBJ databases">
        <authorList>
            <person name="Yang Y."/>
            <person name="Bocs S."/>
            <person name="Baudouin L."/>
        </authorList>
    </citation>
    <scope>NUCLEOTIDE SEQUENCE</scope>
    <source>
        <tissue evidence="16">Spear leaf of Hainan Tall coconut</tissue>
    </source>
</reference>
<dbReference type="CDD" id="cd03249">
    <property type="entry name" value="ABC_MTABC3_MDL1_MDL2"/>
    <property type="match status" value="1"/>
</dbReference>
<dbReference type="GO" id="GO:0016887">
    <property type="term" value="F:ATP hydrolysis activity"/>
    <property type="evidence" value="ECO:0007669"/>
    <property type="project" value="InterPro"/>
</dbReference>
<feature type="region of interest" description="Disordered" evidence="12">
    <location>
        <begin position="184"/>
        <end position="222"/>
    </location>
</feature>
<dbReference type="PANTHER" id="PTHR43394:SF11">
    <property type="entry name" value="ATP-BINDING CASSETTE TRANSPORTER"/>
    <property type="match status" value="1"/>
</dbReference>
<reference evidence="16" key="1">
    <citation type="journal article" date="2017" name="Gigascience">
        <title>The genome draft of coconut (Cocos nucifera).</title>
        <authorList>
            <person name="Xiao Y."/>
            <person name="Xu P."/>
            <person name="Fan H."/>
            <person name="Baudouin L."/>
            <person name="Xia W."/>
            <person name="Bocs S."/>
            <person name="Xu J."/>
            <person name="Li Q."/>
            <person name="Guo A."/>
            <person name="Zhou L."/>
            <person name="Li J."/>
            <person name="Wu Y."/>
            <person name="Ma Z."/>
            <person name="Armero A."/>
            <person name="Issali A.E."/>
            <person name="Liu N."/>
            <person name="Peng M."/>
            <person name="Yang Y."/>
        </authorList>
    </citation>
    <scope>NUCLEOTIDE SEQUENCE</scope>
    <source>
        <tissue evidence="16">Spear leaf of Hainan Tall coconut</tissue>
    </source>
</reference>
<evidence type="ECO:0000256" key="9">
    <source>
        <dbReference type="ARBA" id="ARBA00022989"/>
    </source>
</evidence>
<feature type="transmembrane region" description="Helical" evidence="13">
    <location>
        <begin position="500"/>
        <end position="520"/>
    </location>
</feature>
<dbReference type="OrthoDB" id="6500128at2759"/>
<name>A0A8K0I9F8_COCNU</name>
<dbReference type="Pfam" id="PF00005">
    <property type="entry name" value="ABC_tran"/>
    <property type="match status" value="2"/>
</dbReference>
<dbReference type="SMART" id="SM00382">
    <property type="entry name" value="AAA"/>
    <property type="match status" value="2"/>
</dbReference>
<evidence type="ECO:0000256" key="1">
    <source>
        <dbReference type="ARBA" id="ARBA00004141"/>
    </source>
</evidence>
<keyword evidence="3" id="KW-0813">Transport</keyword>